<protein>
    <submittedName>
        <fullName evidence="1">Uncharacterized protein</fullName>
    </submittedName>
</protein>
<gene>
    <name evidence="1" type="ORF">O181_108549</name>
</gene>
<evidence type="ECO:0000313" key="2">
    <source>
        <dbReference type="Proteomes" id="UP000765509"/>
    </source>
</evidence>
<comment type="caution">
    <text evidence="1">The sequence shown here is derived from an EMBL/GenBank/DDBJ whole genome shotgun (WGS) entry which is preliminary data.</text>
</comment>
<name>A0A9Q3PP21_9BASI</name>
<dbReference type="EMBL" id="AVOT02083329">
    <property type="protein sequence ID" value="MBW0568834.1"/>
    <property type="molecule type" value="Genomic_DNA"/>
</dbReference>
<evidence type="ECO:0000313" key="1">
    <source>
        <dbReference type="EMBL" id="MBW0568834.1"/>
    </source>
</evidence>
<accession>A0A9Q3PP21</accession>
<reference evidence="1" key="1">
    <citation type="submission" date="2021-03" db="EMBL/GenBank/DDBJ databases">
        <title>Draft genome sequence of rust myrtle Austropuccinia psidii MF-1, a brazilian biotype.</title>
        <authorList>
            <person name="Quecine M.C."/>
            <person name="Pachon D.M.R."/>
            <person name="Bonatelli M.L."/>
            <person name="Correr F.H."/>
            <person name="Franceschini L.M."/>
            <person name="Leite T.F."/>
            <person name="Margarido G.R.A."/>
            <person name="Almeida C.A."/>
            <person name="Ferrarezi J.A."/>
            <person name="Labate C.A."/>
        </authorList>
    </citation>
    <scope>NUCLEOTIDE SEQUENCE</scope>
    <source>
        <strain evidence="1">MF-1</strain>
    </source>
</reference>
<dbReference type="Proteomes" id="UP000765509">
    <property type="component" value="Unassembled WGS sequence"/>
</dbReference>
<organism evidence="1 2">
    <name type="scientific">Austropuccinia psidii MF-1</name>
    <dbReference type="NCBI Taxonomy" id="1389203"/>
    <lineage>
        <taxon>Eukaryota</taxon>
        <taxon>Fungi</taxon>
        <taxon>Dikarya</taxon>
        <taxon>Basidiomycota</taxon>
        <taxon>Pucciniomycotina</taxon>
        <taxon>Pucciniomycetes</taxon>
        <taxon>Pucciniales</taxon>
        <taxon>Sphaerophragmiaceae</taxon>
        <taxon>Austropuccinia</taxon>
    </lineage>
</organism>
<dbReference type="AlphaFoldDB" id="A0A9Q3PP21"/>
<keyword evidence="2" id="KW-1185">Reference proteome</keyword>
<proteinExistence type="predicted"/>
<sequence>MSQSNNKLSLSSAIPHQLSYHLTVGTQPNDQMIVNELNVPKISLIPHAVKPVGTQPHNQNYFTEENSLNNNHLNTRQQKKNAFLYEPNRRPAWPL</sequence>